<organism evidence="1 2">
    <name type="scientific">Botryobasidium botryosum (strain FD-172 SS1)</name>
    <dbReference type="NCBI Taxonomy" id="930990"/>
    <lineage>
        <taxon>Eukaryota</taxon>
        <taxon>Fungi</taxon>
        <taxon>Dikarya</taxon>
        <taxon>Basidiomycota</taxon>
        <taxon>Agaricomycotina</taxon>
        <taxon>Agaricomycetes</taxon>
        <taxon>Cantharellales</taxon>
        <taxon>Botryobasidiaceae</taxon>
        <taxon>Botryobasidium</taxon>
    </lineage>
</organism>
<dbReference type="InterPro" id="IPR032675">
    <property type="entry name" value="LRR_dom_sf"/>
</dbReference>
<keyword evidence="2" id="KW-1185">Reference proteome</keyword>
<dbReference type="HOGENOM" id="CLU_024199_1_2_1"/>
<dbReference type="SUPFAM" id="SSF81383">
    <property type="entry name" value="F-box domain"/>
    <property type="match status" value="1"/>
</dbReference>
<dbReference type="AlphaFoldDB" id="A0A067MGZ8"/>
<evidence type="ECO:0000313" key="2">
    <source>
        <dbReference type="Proteomes" id="UP000027195"/>
    </source>
</evidence>
<dbReference type="InParanoid" id="A0A067MGZ8"/>
<accession>A0A067MGZ8</accession>
<name>A0A067MGZ8_BOTB1</name>
<dbReference type="OrthoDB" id="3365698at2759"/>
<dbReference type="InterPro" id="IPR036047">
    <property type="entry name" value="F-box-like_dom_sf"/>
</dbReference>
<dbReference type="Gene3D" id="3.80.10.10">
    <property type="entry name" value="Ribonuclease Inhibitor"/>
    <property type="match status" value="1"/>
</dbReference>
<dbReference type="STRING" id="930990.A0A067MGZ8"/>
<dbReference type="EMBL" id="KL198040">
    <property type="protein sequence ID" value="KDQ13985.1"/>
    <property type="molecule type" value="Genomic_DNA"/>
</dbReference>
<evidence type="ECO:0000313" key="1">
    <source>
        <dbReference type="EMBL" id="KDQ13985.1"/>
    </source>
</evidence>
<gene>
    <name evidence="1" type="ORF">BOTBODRAFT_356718</name>
</gene>
<dbReference type="Proteomes" id="UP000027195">
    <property type="component" value="Unassembled WGS sequence"/>
</dbReference>
<dbReference type="SUPFAM" id="SSF52047">
    <property type="entry name" value="RNI-like"/>
    <property type="match status" value="1"/>
</dbReference>
<protein>
    <submittedName>
        <fullName evidence="1">Uncharacterized protein</fullName>
    </submittedName>
</protein>
<reference evidence="2" key="1">
    <citation type="journal article" date="2014" name="Proc. Natl. Acad. Sci. U.S.A.">
        <title>Extensive sampling of basidiomycete genomes demonstrates inadequacy of the white-rot/brown-rot paradigm for wood decay fungi.</title>
        <authorList>
            <person name="Riley R."/>
            <person name="Salamov A.A."/>
            <person name="Brown D.W."/>
            <person name="Nagy L.G."/>
            <person name="Floudas D."/>
            <person name="Held B.W."/>
            <person name="Levasseur A."/>
            <person name="Lombard V."/>
            <person name="Morin E."/>
            <person name="Otillar R."/>
            <person name="Lindquist E.A."/>
            <person name="Sun H."/>
            <person name="LaButti K.M."/>
            <person name="Schmutz J."/>
            <person name="Jabbour D."/>
            <person name="Luo H."/>
            <person name="Baker S.E."/>
            <person name="Pisabarro A.G."/>
            <person name="Walton J.D."/>
            <person name="Blanchette R.A."/>
            <person name="Henrissat B."/>
            <person name="Martin F."/>
            <person name="Cullen D."/>
            <person name="Hibbett D.S."/>
            <person name="Grigoriev I.V."/>
        </authorList>
    </citation>
    <scope>NUCLEOTIDE SEQUENCE [LARGE SCALE GENOMIC DNA]</scope>
    <source>
        <strain evidence="2">FD-172 SS1</strain>
    </source>
</reference>
<sequence length="548" mass="61798">MKSSISQIVRLFSQLVRDLRVAEEAKETECLPDTAAPSSLESLDCEVEYLVQARDLAVEALKQTEERLAELRQRKNQHLPVYRLPHDVYFHLFKHLHDTAYPPGGVRWTLSHVSRTWREIALSTPQLWSMIDKINPEFVEVCLARSGNASLDITLDEPPRRPRLSALVVCARMRKAMVCVDSLLPHAHRFRSLSPIQVHDMIFTPLLSAQAPRLEKVCIEEFTPTRLPRNKRAFLENSPRLRSIRLASTTFAPLAYADYTGLKELELHSISPWMGGTRFFDLLRGSPLLEVLGLSEVQIHTSLPTTLAPICFPHLRQITMLDMRADTMQTIFSLIRAPPTLTISGRQRFSGDAGLGSLFPPHGGLEERLLSLLRIQKLVFELEEYEEPLLRGHAGSVTLLSLVCEVRGMDELISRIFCSLGRALPLPSLEELELDGFSTRSLDENEFISGLGGLPSIRHLTFKYCDEEYLSALVVSSSHRPCPNLESLTIENAPFYEETLISLAESRAAWDGHALKKLVLPLYPPVGRITALKLKSLVDHVTLREEVV</sequence>
<dbReference type="Gene3D" id="1.20.1280.50">
    <property type="match status" value="1"/>
</dbReference>
<proteinExistence type="predicted"/>